<dbReference type="EMBL" id="CVRI01000055">
    <property type="protein sequence ID" value="CRL01285.1"/>
    <property type="molecule type" value="Genomic_DNA"/>
</dbReference>
<keyword evidence="2" id="KW-1185">Reference proteome</keyword>
<name>A0A1J1IM17_9DIPT</name>
<sequence length="64" mass="7537">MKIVKKIFMSQVVQQNAVSIHSSGNQFNCELQKKQESQHREEERQISFSSNDKVHKCLINKVYQ</sequence>
<accession>A0A1J1IM17</accession>
<evidence type="ECO:0000313" key="1">
    <source>
        <dbReference type="EMBL" id="CRL01285.1"/>
    </source>
</evidence>
<gene>
    <name evidence="1" type="ORF">CLUMA_CG014822</name>
</gene>
<protein>
    <submittedName>
        <fullName evidence="1">CLUMA_CG014822, isoform A</fullName>
    </submittedName>
</protein>
<organism evidence="1 2">
    <name type="scientific">Clunio marinus</name>
    <dbReference type="NCBI Taxonomy" id="568069"/>
    <lineage>
        <taxon>Eukaryota</taxon>
        <taxon>Metazoa</taxon>
        <taxon>Ecdysozoa</taxon>
        <taxon>Arthropoda</taxon>
        <taxon>Hexapoda</taxon>
        <taxon>Insecta</taxon>
        <taxon>Pterygota</taxon>
        <taxon>Neoptera</taxon>
        <taxon>Endopterygota</taxon>
        <taxon>Diptera</taxon>
        <taxon>Nematocera</taxon>
        <taxon>Chironomoidea</taxon>
        <taxon>Chironomidae</taxon>
        <taxon>Clunio</taxon>
    </lineage>
</organism>
<proteinExistence type="predicted"/>
<dbReference type="Proteomes" id="UP000183832">
    <property type="component" value="Unassembled WGS sequence"/>
</dbReference>
<dbReference type="AlphaFoldDB" id="A0A1J1IM17"/>
<evidence type="ECO:0000313" key="2">
    <source>
        <dbReference type="Proteomes" id="UP000183832"/>
    </source>
</evidence>
<reference evidence="1 2" key="1">
    <citation type="submission" date="2015-04" db="EMBL/GenBank/DDBJ databases">
        <authorList>
            <person name="Syromyatnikov M.Y."/>
            <person name="Popov V.N."/>
        </authorList>
    </citation>
    <scope>NUCLEOTIDE SEQUENCE [LARGE SCALE GENOMIC DNA]</scope>
</reference>